<proteinExistence type="predicted"/>
<dbReference type="Proteomes" id="UP000018050">
    <property type="component" value="Unassembled WGS sequence"/>
</dbReference>
<feature type="region of interest" description="Disordered" evidence="1">
    <location>
        <begin position="1"/>
        <end position="43"/>
    </location>
</feature>
<name>U6GSA9_EIMAC</name>
<sequence>MSSVEAQPVPLGGSRVPESMGGPSGQPWQELAEQPPQPSEGYGKACDMIIALREQIGTMKKQLSNLASPMKTYIYKTGPSDRTEIEKALSSVDASAAAIGAAATAAAEAATSDACLPAEVKAEAAKVLSALRSDITQQSADSRALCLVTADKADAHAARSQQQQQEQQEQQQQGMPGFEKELYGDFNLQLGPITRKLFAAQTKLLAVIKTIKKHRIVGGCEEEDFNN</sequence>
<dbReference type="OMA" id="NQRRTEP"/>
<evidence type="ECO:0000313" key="3">
    <source>
        <dbReference type="Proteomes" id="UP000018050"/>
    </source>
</evidence>
<dbReference type="RefSeq" id="XP_013248811.1">
    <property type="nucleotide sequence ID" value="XM_013393357.1"/>
</dbReference>
<keyword evidence="3" id="KW-1185">Reference proteome</keyword>
<dbReference type="EMBL" id="HG671661">
    <property type="protein sequence ID" value="CDI81489.1"/>
    <property type="molecule type" value="Genomic_DNA"/>
</dbReference>
<evidence type="ECO:0000256" key="1">
    <source>
        <dbReference type="SAM" id="MobiDB-lite"/>
    </source>
</evidence>
<reference evidence="2" key="1">
    <citation type="submission" date="2013-10" db="EMBL/GenBank/DDBJ databases">
        <title>Genomic analysis of the causative agents of coccidiosis in chickens.</title>
        <authorList>
            <person name="Reid A.J."/>
            <person name="Blake D."/>
            <person name="Billington K."/>
            <person name="Browne H."/>
            <person name="Dunn M."/>
            <person name="Hung S."/>
            <person name="Kawahara F."/>
            <person name="Miranda-Saavedra D."/>
            <person name="Mourier T."/>
            <person name="Nagra H."/>
            <person name="Otto T.D."/>
            <person name="Rawlings N."/>
            <person name="Sanchez A."/>
            <person name="Sanders M."/>
            <person name="Subramaniam C."/>
            <person name="Tay Y."/>
            <person name="Dear P."/>
            <person name="Doerig C."/>
            <person name="Gruber A."/>
            <person name="Parkinson J."/>
            <person name="Shirley M."/>
            <person name="Wan K.L."/>
            <person name="Berriman M."/>
            <person name="Tomley F."/>
            <person name="Pain A."/>
        </authorList>
    </citation>
    <scope>NUCLEOTIDE SEQUENCE [LARGE SCALE GENOMIC DNA]</scope>
    <source>
        <strain evidence="2">Houghton</strain>
    </source>
</reference>
<protein>
    <submittedName>
        <fullName evidence="2">Uncharacterized protein</fullName>
    </submittedName>
</protein>
<evidence type="ECO:0000313" key="2">
    <source>
        <dbReference type="EMBL" id="CDI81489.1"/>
    </source>
</evidence>
<accession>U6GSA9</accession>
<dbReference type="VEuPathDB" id="ToxoDB:EAH_00022060"/>
<dbReference type="OrthoDB" id="347084at2759"/>
<reference evidence="2" key="2">
    <citation type="submission" date="2013-10" db="EMBL/GenBank/DDBJ databases">
        <authorList>
            <person name="Aslett M."/>
        </authorList>
    </citation>
    <scope>NUCLEOTIDE SEQUENCE [LARGE SCALE GENOMIC DNA]</scope>
    <source>
        <strain evidence="2">Houghton</strain>
    </source>
</reference>
<gene>
    <name evidence="2" type="ORF">EAH_00022060</name>
</gene>
<dbReference type="AlphaFoldDB" id="U6GSA9"/>
<organism evidence="2 3">
    <name type="scientific">Eimeria acervulina</name>
    <name type="common">Coccidian parasite</name>
    <dbReference type="NCBI Taxonomy" id="5801"/>
    <lineage>
        <taxon>Eukaryota</taxon>
        <taxon>Sar</taxon>
        <taxon>Alveolata</taxon>
        <taxon>Apicomplexa</taxon>
        <taxon>Conoidasida</taxon>
        <taxon>Coccidia</taxon>
        <taxon>Eucoccidiorida</taxon>
        <taxon>Eimeriorina</taxon>
        <taxon>Eimeriidae</taxon>
        <taxon>Eimeria</taxon>
    </lineage>
</organism>
<dbReference type="GeneID" id="25270276"/>